<gene>
    <name evidence="1" type="ORF">A4A49_27463</name>
</gene>
<proteinExistence type="predicted"/>
<comment type="caution">
    <text evidence="1">The sequence shown here is derived from an EMBL/GenBank/DDBJ whole genome shotgun (WGS) entry which is preliminary data.</text>
</comment>
<name>A0A1J6KQ61_NICAT</name>
<accession>A0A1J6KQ61</accession>
<protein>
    <submittedName>
        <fullName evidence="1">Uncharacterized protein</fullName>
    </submittedName>
</protein>
<evidence type="ECO:0000313" key="1">
    <source>
        <dbReference type="EMBL" id="OIT26976.1"/>
    </source>
</evidence>
<dbReference type="EMBL" id="MJEQ01002581">
    <property type="protein sequence ID" value="OIT26976.1"/>
    <property type="molecule type" value="Genomic_DNA"/>
</dbReference>
<keyword evidence="2" id="KW-1185">Reference proteome</keyword>
<evidence type="ECO:0000313" key="2">
    <source>
        <dbReference type="Proteomes" id="UP000187609"/>
    </source>
</evidence>
<dbReference type="Gramene" id="OIT26976">
    <property type="protein sequence ID" value="OIT26976"/>
    <property type="gene ID" value="A4A49_27463"/>
</dbReference>
<dbReference type="AlphaFoldDB" id="A0A1J6KQ61"/>
<organism evidence="1 2">
    <name type="scientific">Nicotiana attenuata</name>
    <name type="common">Coyote tobacco</name>
    <dbReference type="NCBI Taxonomy" id="49451"/>
    <lineage>
        <taxon>Eukaryota</taxon>
        <taxon>Viridiplantae</taxon>
        <taxon>Streptophyta</taxon>
        <taxon>Embryophyta</taxon>
        <taxon>Tracheophyta</taxon>
        <taxon>Spermatophyta</taxon>
        <taxon>Magnoliopsida</taxon>
        <taxon>eudicotyledons</taxon>
        <taxon>Gunneridae</taxon>
        <taxon>Pentapetalae</taxon>
        <taxon>asterids</taxon>
        <taxon>lamiids</taxon>
        <taxon>Solanales</taxon>
        <taxon>Solanaceae</taxon>
        <taxon>Nicotianoideae</taxon>
        <taxon>Nicotianeae</taxon>
        <taxon>Nicotiana</taxon>
    </lineage>
</organism>
<reference evidence="1" key="1">
    <citation type="submission" date="2016-11" db="EMBL/GenBank/DDBJ databases">
        <title>The genome of Nicotiana attenuata.</title>
        <authorList>
            <person name="Xu S."/>
            <person name="Brockmoeller T."/>
            <person name="Gaquerel E."/>
            <person name="Navarro A."/>
            <person name="Kuhl H."/>
            <person name="Gase K."/>
            <person name="Ling Z."/>
            <person name="Zhou W."/>
            <person name="Kreitzer C."/>
            <person name="Stanke M."/>
            <person name="Tang H."/>
            <person name="Lyons E."/>
            <person name="Pandey P."/>
            <person name="Pandey S.P."/>
            <person name="Timmermann B."/>
            <person name="Baldwin I.T."/>
        </authorList>
    </citation>
    <scope>NUCLEOTIDE SEQUENCE [LARGE SCALE GENOMIC DNA]</scope>
    <source>
        <strain evidence="1">UT</strain>
    </source>
</reference>
<dbReference type="Proteomes" id="UP000187609">
    <property type="component" value="Unassembled WGS sequence"/>
</dbReference>
<sequence length="77" mass="8832">MLFGCFLSQQIDNLGLNNEEEIFKQEGGYFKRPTDEVITRRRIVKFIAIKRHQLQPLLHLTLLTGIHSVPPTGTISL</sequence>